<feature type="compositionally biased region" description="Polar residues" evidence="1">
    <location>
        <begin position="34"/>
        <end position="46"/>
    </location>
</feature>
<proteinExistence type="predicted"/>
<accession>A0A8K0T2U8</accession>
<evidence type="ECO:0000313" key="3">
    <source>
        <dbReference type="Proteomes" id="UP000813385"/>
    </source>
</evidence>
<dbReference type="EMBL" id="JAGPXD010000006">
    <property type="protein sequence ID" value="KAH7349315.1"/>
    <property type="molecule type" value="Genomic_DNA"/>
</dbReference>
<comment type="caution">
    <text evidence="2">The sequence shown here is derived from an EMBL/GenBank/DDBJ whole genome shotgun (WGS) entry which is preliminary data.</text>
</comment>
<reference evidence="2" key="1">
    <citation type="journal article" date="2021" name="Nat. Commun.">
        <title>Genetic determinants of endophytism in the Arabidopsis root mycobiome.</title>
        <authorList>
            <person name="Mesny F."/>
            <person name="Miyauchi S."/>
            <person name="Thiergart T."/>
            <person name="Pickel B."/>
            <person name="Atanasova L."/>
            <person name="Karlsson M."/>
            <person name="Huettel B."/>
            <person name="Barry K.W."/>
            <person name="Haridas S."/>
            <person name="Chen C."/>
            <person name="Bauer D."/>
            <person name="Andreopoulos W."/>
            <person name="Pangilinan J."/>
            <person name="LaButti K."/>
            <person name="Riley R."/>
            <person name="Lipzen A."/>
            <person name="Clum A."/>
            <person name="Drula E."/>
            <person name="Henrissat B."/>
            <person name="Kohler A."/>
            <person name="Grigoriev I.V."/>
            <person name="Martin F.M."/>
            <person name="Hacquard S."/>
        </authorList>
    </citation>
    <scope>NUCLEOTIDE SEQUENCE</scope>
    <source>
        <strain evidence="2">MPI-CAGE-AT-0016</strain>
    </source>
</reference>
<dbReference type="Proteomes" id="UP000813385">
    <property type="component" value="Unassembled WGS sequence"/>
</dbReference>
<feature type="region of interest" description="Disordered" evidence="1">
    <location>
        <begin position="242"/>
        <end position="277"/>
    </location>
</feature>
<dbReference type="AlphaFoldDB" id="A0A8K0T2U8"/>
<evidence type="ECO:0000256" key="1">
    <source>
        <dbReference type="SAM" id="MobiDB-lite"/>
    </source>
</evidence>
<evidence type="ECO:0000313" key="2">
    <source>
        <dbReference type="EMBL" id="KAH7349315.1"/>
    </source>
</evidence>
<sequence>MSTTYTSRRPPPGAAVPLRYTSRASHESCGSYETYESQSTAPTSAYTSTQASVKEAMLLAAKARPVHQADDISPSTSCCPRSSVDTFDSTLASDDDLTRDVDMDSYDDCPEIPPLPIYNHQVVDPNVCPSTPNDFGKLFPSRDRLSIRHDDLTPDGNLNLRVDTVLPGRRRQTMQLFHLRMYDLAKREFSLRRYCRDSGREVCNSKRKYVEEPAPGLDPALAPAEEQRPGIARSVSSAFRSFGTRRPLTRTNSGASHLSATSKKSGKRPVSGASYEGDDELASQFGRSMSFDRTSAPRQKPLPTNSMKLEFSNYARVDVTRCGSGASKRYEFEWWGHRYHWKRIADKTLGSVSFHLVRDGSSTPVAHIVPETRSPTQVMADEEAGGWVPPCHMWISDQSIVDAATDVADVVIATGLMALVDDCIKQRWGNKGAKRVHRFPLPLTSRTLDFEYVGPRSIMHSLFHRRASDTHAHNPRHRHSIRTY</sequence>
<feature type="compositionally biased region" description="Polar residues" evidence="1">
    <location>
        <begin position="249"/>
        <end position="263"/>
    </location>
</feature>
<keyword evidence="3" id="KW-1185">Reference proteome</keyword>
<gene>
    <name evidence="2" type="ORF">B0T11DRAFT_129768</name>
</gene>
<feature type="region of interest" description="Disordered" evidence="1">
    <location>
        <begin position="1"/>
        <end position="46"/>
    </location>
</feature>
<protein>
    <submittedName>
        <fullName evidence="2">Uncharacterized protein</fullName>
    </submittedName>
</protein>
<dbReference type="OrthoDB" id="5317787at2759"/>
<organism evidence="2 3">
    <name type="scientific">Plectosphaerella cucumerina</name>
    <dbReference type="NCBI Taxonomy" id="40658"/>
    <lineage>
        <taxon>Eukaryota</taxon>
        <taxon>Fungi</taxon>
        <taxon>Dikarya</taxon>
        <taxon>Ascomycota</taxon>
        <taxon>Pezizomycotina</taxon>
        <taxon>Sordariomycetes</taxon>
        <taxon>Hypocreomycetidae</taxon>
        <taxon>Glomerellales</taxon>
        <taxon>Plectosphaerellaceae</taxon>
        <taxon>Plectosphaerella</taxon>
    </lineage>
</organism>
<name>A0A8K0T2U8_9PEZI</name>